<dbReference type="Gene3D" id="3.10.270.10">
    <property type="entry name" value="Urate Oxidase"/>
    <property type="match status" value="1"/>
</dbReference>
<dbReference type="EMBL" id="BMXG01000011">
    <property type="protein sequence ID" value="GHC03339.1"/>
    <property type="molecule type" value="Genomic_DNA"/>
</dbReference>
<comment type="caution">
    <text evidence="2">The sequence shown here is derived from an EMBL/GenBank/DDBJ whole genome shotgun (WGS) entry which is preliminary data.</text>
</comment>
<dbReference type="NCBIfam" id="NF010200">
    <property type="entry name" value="PRK13674.1-1"/>
    <property type="match status" value="1"/>
</dbReference>
<sequence>MSDPLSSIDPIKAAPTAKPRVHYDPHFKVTPAYRESLPDMQNADSADIHGANVPIMQVGISNFRLPLVFLTGDQRQITLETSVTGTVSLAADSKGINMSRIMRVFYDFQDRVFDLELLEEILLRYKQELGSSRARLKLGFSYPILKPSLRSNLEGWQYYEVSFEGFLDDLNRFRKVIHFDFVYSSACPCSSELSEHAREARNIYGIPHSQRSKARVSLEVRQGELISLEEIQLLCLNAIKTETQVMVKREDEQAFAELNGAYVKFVEDAARLLYEQFDAEPRIRDFQIACAHLESLHSHDAVAVINKGREGGFSADFSDFKDLVC</sequence>
<dbReference type="PANTHER" id="PTHR36445:SF1">
    <property type="entry name" value="GTP CYCLOHYDROLASE MPTA"/>
    <property type="match status" value="1"/>
</dbReference>
<dbReference type="AlphaFoldDB" id="A0A8J3DKA7"/>
<dbReference type="Proteomes" id="UP000642829">
    <property type="component" value="Unassembled WGS sequence"/>
</dbReference>
<gene>
    <name evidence="2" type="primary">folE2</name>
    <name evidence="2" type="ORF">GCM10007047_19890</name>
</gene>
<name>A0A8J3DKA7_9BACT</name>
<evidence type="ECO:0000313" key="2">
    <source>
        <dbReference type="EMBL" id="GHC03339.1"/>
    </source>
</evidence>
<protein>
    <submittedName>
        <fullName evidence="2">GTP cyclohydrolase FolE2</fullName>
    </submittedName>
</protein>
<proteinExistence type="predicted"/>
<keyword evidence="3" id="KW-1185">Reference proteome</keyword>
<dbReference type="RefSeq" id="WP_189514644.1">
    <property type="nucleotide sequence ID" value="NZ_BMXG01000011.1"/>
</dbReference>
<dbReference type="InterPro" id="IPR003801">
    <property type="entry name" value="GTP_cyclohydrolase_FolE2/MptA"/>
</dbReference>
<dbReference type="PANTHER" id="PTHR36445">
    <property type="entry name" value="GTP CYCLOHYDROLASE MPTA"/>
    <property type="match status" value="1"/>
</dbReference>
<evidence type="ECO:0000256" key="1">
    <source>
        <dbReference type="ARBA" id="ARBA00022801"/>
    </source>
</evidence>
<keyword evidence="1" id="KW-0378">Hydrolase</keyword>
<accession>A0A8J3DKA7</accession>
<reference evidence="2" key="1">
    <citation type="journal article" date="2014" name="Int. J. Syst. Evol. Microbiol.">
        <title>Complete genome sequence of Corynebacterium casei LMG S-19264T (=DSM 44701T), isolated from a smear-ripened cheese.</title>
        <authorList>
            <consortium name="US DOE Joint Genome Institute (JGI-PGF)"/>
            <person name="Walter F."/>
            <person name="Albersmeier A."/>
            <person name="Kalinowski J."/>
            <person name="Ruckert C."/>
        </authorList>
    </citation>
    <scope>NUCLEOTIDE SEQUENCE</scope>
    <source>
        <strain evidence="2">KCTC 12870</strain>
    </source>
</reference>
<dbReference type="GO" id="GO:0003934">
    <property type="term" value="F:GTP cyclohydrolase I activity"/>
    <property type="evidence" value="ECO:0007669"/>
    <property type="project" value="InterPro"/>
</dbReference>
<dbReference type="Pfam" id="PF02649">
    <property type="entry name" value="GCHY-1"/>
    <property type="match status" value="1"/>
</dbReference>
<evidence type="ECO:0000313" key="3">
    <source>
        <dbReference type="Proteomes" id="UP000642829"/>
    </source>
</evidence>
<reference evidence="2" key="2">
    <citation type="submission" date="2020-09" db="EMBL/GenBank/DDBJ databases">
        <authorList>
            <person name="Sun Q."/>
            <person name="Kim S."/>
        </authorList>
    </citation>
    <scope>NUCLEOTIDE SEQUENCE</scope>
    <source>
        <strain evidence="2">KCTC 12870</strain>
    </source>
</reference>
<organism evidence="2 3">
    <name type="scientific">Cerasicoccus arenae</name>
    <dbReference type="NCBI Taxonomy" id="424488"/>
    <lineage>
        <taxon>Bacteria</taxon>
        <taxon>Pseudomonadati</taxon>
        <taxon>Verrucomicrobiota</taxon>
        <taxon>Opitutia</taxon>
        <taxon>Puniceicoccales</taxon>
        <taxon>Cerasicoccaceae</taxon>
        <taxon>Cerasicoccus</taxon>
    </lineage>
</organism>